<sequence length="450" mass="48901">MSPAEVFARLSDTRTPVAEPVVVKTAVVLGGSVAGLLAARALADHAEEVVVLERDDPGPGARQGAPQGSQTHVLLPAGQRQLERWFPGFTEKTVAAGARRAPARLRHTYSDGVRKVVGSDTEILTSTRPFLEAQIREHTLALPNVRALVARVTGLEFSDTAVTAVRYEGGRLDADFVVDAMGRASRLGDWLVDAGWEQPPMTRMKIDLNYATAVLRRNDEWPEARVGLSMHSPGDPSGIAAAVTVQIEDDRWIATLSGYLDRRPGSTPEDFVHLCRTALPDEFGAVAAHEMVGGITTYRHADSRRRDFHRLRRFPARLVATGDAVASFNPIYGQGMACAALHASCLSEYLRTGPDLTAPAHAFFSLQRVIVDAAWGLSTGGDLELPHVDGPYPRGYRLQKWAIGQIVAASVHDPEIARRFDEVAYLLAHPSTLARPGTLVKAILANRRKK</sequence>
<dbReference type="RefSeq" id="WP_285973800.1">
    <property type="nucleotide sequence ID" value="NZ_CP127294.1"/>
</dbReference>
<dbReference type="GO" id="GO:0071949">
    <property type="term" value="F:FAD binding"/>
    <property type="evidence" value="ECO:0007669"/>
    <property type="project" value="InterPro"/>
</dbReference>
<protein>
    <recommendedName>
        <fullName evidence="1">FAD-binding domain-containing protein</fullName>
    </recommendedName>
</protein>
<name>A0A9Y2MY98_9PSEU</name>
<proteinExistence type="predicted"/>
<keyword evidence="3" id="KW-1185">Reference proteome</keyword>
<dbReference type="PANTHER" id="PTHR43422">
    <property type="entry name" value="THIAMINE THIAZOLE SYNTHASE"/>
    <property type="match status" value="1"/>
</dbReference>
<feature type="domain" description="FAD-binding" evidence="1">
    <location>
        <begin position="26"/>
        <end position="348"/>
    </location>
</feature>
<dbReference type="Proteomes" id="UP001236014">
    <property type="component" value="Chromosome"/>
</dbReference>
<gene>
    <name evidence="2" type="ORF">QRX50_22035</name>
</gene>
<dbReference type="Pfam" id="PF01494">
    <property type="entry name" value="FAD_binding_3"/>
    <property type="match status" value="1"/>
</dbReference>
<reference evidence="2 3" key="1">
    <citation type="submission" date="2023-06" db="EMBL/GenBank/DDBJ databases">
        <authorList>
            <person name="Oyuntsetseg B."/>
            <person name="Kim S.B."/>
        </authorList>
    </citation>
    <scope>NUCLEOTIDE SEQUENCE [LARGE SCALE GENOMIC DNA]</scope>
    <source>
        <strain evidence="2 3">2-15</strain>
    </source>
</reference>
<dbReference type="Gene3D" id="3.50.50.60">
    <property type="entry name" value="FAD/NAD(P)-binding domain"/>
    <property type="match status" value="1"/>
</dbReference>
<dbReference type="InterPro" id="IPR002938">
    <property type="entry name" value="FAD-bd"/>
</dbReference>
<evidence type="ECO:0000313" key="3">
    <source>
        <dbReference type="Proteomes" id="UP001236014"/>
    </source>
</evidence>
<dbReference type="KEGG" id="acab:QRX50_22035"/>
<dbReference type="EMBL" id="CP127294">
    <property type="protein sequence ID" value="WIX83246.1"/>
    <property type="molecule type" value="Genomic_DNA"/>
</dbReference>
<accession>A0A9Y2MY98</accession>
<dbReference type="SUPFAM" id="SSF51905">
    <property type="entry name" value="FAD/NAD(P)-binding domain"/>
    <property type="match status" value="1"/>
</dbReference>
<evidence type="ECO:0000259" key="1">
    <source>
        <dbReference type="Pfam" id="PF01494"/>
    </source>
</evidence>
<dbReference type="AlphaFoldDB" id="A0A9Y2MY98"/>
<evidence type="ECO:0000313" key="2">
    <source>
        <dbReference type="EMBL" id="WIX83246.1"/>
    </source>
</evidence>
<dbReference type="PANTHER" id="PTHR43422:SF3">
    <property type="entry name" value="THIAMINE THIAZOLE SYNTHASE"/>
    <property type="match status" value="1"/>
</dbReference>
<organism evidence="2 3">
    <name type="scientific">Amycolatopsis carbonis</name>
    <dbReference type="NCBI Taxonomy" id="715471"/>
    <lineage>
        <taxon>Bacteria</taxon>
        <taxon>Bacillati</taxon>
        <taxon>Actinomycetota</taxon>
        <taxon>Actinomycetes</taxon>
        <taxon>Pseudonocardiales</taxon>
        <taxon>Pseudonocardiaceae</taxon>
        <taxon>Amycolatopsis</taxon>
    </lineage>
</organism>
<dbReference type="InterPro" id="IPR036188">
    <property type="entry name" value="FAD/NAD-bd_sf"/>
</dbReference>